<gene>
    <name evidence="1" type="ORF">DM860_010153</name>
</gene>
<reference evidence="1 2" key="1">
    <citation type="submission" date="2018-06" db="EMBL/GenBank/DDBJ databases">
        <title>The Genome of Cuscuta australis (Dodder) Provides Insight into the Evolution of Plant Parasitism.</title>
        <authorList>
            <person name="Liu H."/>
        </authorList>
    </citation>
    <scope>NUCLEOTIDE SEQUENCE [LARGE SCALE GENOMIC DNA]</scope>
    <source>
        <strain evidence="2">cv. Yunnan</strain>
        <tissue evidence="1">Vines</tissue>
    </source>
</reference>
<name>A0A328DAK0_9ASTE</name>
<sequence>MISDFTSGGAFRCYEEKDSHRIRKKLLGEAKISISCLGVLHFNGSLLMELMDLLSIDLYKLQSSEPRRNAFLGSARCSTAGALLAAAILSLRRSPSSPMKSSCSLGIKQLANCVDPGSSRALMFLEPKKSIHVNPAFHDQLEFLACNKVKDADDG</sequence>
<proteinExistence type="predicted"/>
<dbReference type="AlphaFoldDB" id="A0A328DAK0"/>
<evidence type="ECO:0000313" key="1">
    <source>
        <dbReference type="EMBL" id="RAL41359.1"/>
    </source>
</evidence>
<organism evidence="1 2">
    <name type="scientific">Cuscuta australis</name>
    <dbReference type="NCBI Taxonomy" id="267555"/>
    <lineage>
        <taxon>Eukaryota</taxon>
        <taxon>Viridiplantae</taxon>
        <taxon>Streptophyta</taxon>
        <taxon>Embryophyta</taxon>
        <taxon>Tracheophyta</taxon>
        <taxon>Spermatophyta</taxon>
        <taxon>Magnoliopsida</taxon>
        <taxon>eudicotyledons</taxon>
        <taxon>Gunneridae</taxon>
        <taxon>Pentapetalae</taxon>
        <taxon>asterids</taxon>
        <taxon>lamiids</taxon>
        <taxon>Solanales</taxon>
        <taxon>Convolvulaceae</taxon>
        <taxon>Cuscuteae</taxon>
        <taxon>Cuscuta</taxon>
        <taxon>Cuscuta subgen. Grammica</taxon>
        <taxon>Cuscuta sect. Cleistogrammica</taxon>
    </lineage>
</organism>
<keyword evidence="2" id="KW-1185">Reference proteome</keyword>
<evidence type="ECO:0000313" key="2">
    <source>
        <dbReference type="Proteomes" id="UP000249390"/>
    </source>
</evidence>
<dbReference type="Proteomes" id="UP000249390">
    <property type="component" value="Unassembled WGS sequence"/>
</dbReference>
<comment type="caution">
    <text evidence="1">The sequence shown here is derived from an EMBL/GenBank/DDBJ whole genome shotgun (WGS) entry which is preliminary data.</text>
</comment>
<dbReference type="EMBL" id="NQVE01000188">
    <property type="protein sequence ID" value="RAL41359.1"/>
    <property type="molecule type" value="Genomic_DNA"/>
</dbReference>
<accession>A0A328DAK0</accession>
<protein>
    <submittedName>
        <fullName evidence="1">Uncharacterized protein</fullName>
    </submittedName>
</protein>